<sequence length="187" mass="21699">MKEQKMKESPELEELFRGRNNVKCTDNDLRSVIGERLKEGNKITNKKRYFCGIGNAVNPEYVTAFLINDWNFSAGLENNFNEFQIVGFSRYNRCVYDAQLEQRIVGNNNKLRICTVYVSDGNEHHGIGSAGVQIITDFARMLGCKEIRGNAESYLNRTEEGEERLQDFYKKNGFVFEEDDHVFRMKL</sequence>
<dbReference type="RefSeq" id="WP_161234134.1">
    <property type="nucleotide sequence ID" value="NZ_JANGDT010000009.1"/>
</dbReference>
<dbReference type="Proteomes" id="UP000477285">
    <property type="component" value="Unassembled WGS sequence"/>
</dbReference>
<evidence type="ECO:0000313" key="2">
    <source>
        <dbReference type="Proteomes" id="UP000477285"/>
    </source>
</evidence>
<dbReference type="SUPFAM" id="SSF55729">
    <property type="entry name" value="Acyl-CoA N-acyltransferases (Nat)"/>
    <property type="match status" value="1"/>
</dbReference>
<reference evidence="1 2" key="1">
    <citation type="journal article" date="2019" name="Nat. Med.">
        <title>A library of human gut bacterial isolates paired with longitudinal multiomics data enables mechanistic microbiome research.</title>
        <authorList>
            <person name="Poyet M."/>
            <person name="Groussin M."/>
            <person name="Gibbons S.M."/>
            <person name="Avila-Pacheco J."/>
            <person name="Jiang X."/>
            <person name="Kearney S.M."/>
            <person name="Perrotta A.R."/>
            <person name="Berdy B."/>
            <person name="Zhao S."/>
            <person name="Lieberman T.D."/>
            <person name="Swanson P.K."/>
            <person name="Smith M."/>
            <person name="Roesemann S."/>
            <person name="Alexander J.E."/>
            <person name="Rich S.A."/>
            <person name="Livny J."/>
            <person name="Vlamakis H."/>
            <person name="Clish C."/>
            <person name="Bullock K."/>
            <person name="Deik A."/>
            <person name="Scott J."/>
            <person name="Pierce K.A."/>
            <person name="Xavier R.J."/>
            <person name="Alm E.J."/>
        </authorList>
    </citation>
    <scope>NUCLEOTIDE SEQUENCE [LARGE SCALE GENOMIC DNA]</scope>
    <source>
        <strain evidence="1 2">BIOML-A1</strain>
    </source>
</reference>
<evidence type="ECO:0008006" key="3">
    <source>
        <dbReference type="Google" id="ProtNLM"/>
    </source>
</evidence>
<accession>A0A6L8T5P9</accession>
<dbReference type="AlphaFoldDB" id="A0A6L8T5P9"/>
<dbReference type="InterPro" id="IPR016181">
    <property type="entry name" value="Acyl_CoA_acyltransferase"/>
</dbReference>
<gene>
    <name evidence="1" type="ORF">GT728_16965</name>
</gene>
<proteinExistence type="predicted"/>
<comment type="caution">
    <text evidence="1">The sequence shown here is derived from an EMBL/GenBank/DDBJ whole genome shotgun (WGS) entry which is preliminary data.</text>
</comment>
<name>A0A6L8T5P9_9FIRM</name>
<protein>
    <recommendedName>
        <fullName evidence="3">GNAT family N-acetyltransferase</fullName>
    </recommendedName>
</protein>
<evidence type="ECO:0000313" key="1">
    <source>
        <dbReference type="EMBL" id="MZL34834.1"/>
    </source>
</evidence>
<dbReference type="Gene3D" id="3.40.630.30">
    <property type="match status" value="1"/>
</dbReference>
<dbReference type="EMBL" id="WWVQ01000055">
    <property type="protein sequence ID" value="MZL34834.1"/>
    <property type="molecule type" value="Genomic_DNA"/>
</dbReference>
<organism evidence="1 2">
    <name type="scientific">Blautia wexlerae</name>
    <dbReference type="NCBI Taxonomy" id="418240"/>
    <lineage>
        <taxon>Bacteria</taxon>
        <taxon>Bacillati</taxon>
        <taxon>Bacillota</taxon>
        <taxon>Clostridia</taxon>
        <taxon>Lachnospirales</taxon>
        <taxon>Lachnospiraceae</taxon>
        <taxon>Blautia</taxon>
    </lineage>
</organism>